<keyword evidence="4" id="KW-0010">Activator</keyword>
<comment type="similarity">
    <text evidence="1">Belongs to the LysR transcriptional regulatory family.</text>
</comment>
<feature type="domain" description="HTH lysR-type" evidence="6">
    <location>
        <begin position="1"/>
        <end position="58"/>
    </location>
</feature>
<keyword evidence="5" id="KW-0804">Transcription</keyword>
<dbReference type="AlphaFoldDB" id="A0A848EAX7"/>
<reference evidence="7 8" key="1">
    <citation type="submission" date="2020-03" db="EMBL/GenBank/DDBJ databases">
        <authorList>
            <person name="Sun Q."/>
        </authorList>
    </citation>
    <scope>NUCLEOTIDE SEQUENCE [LARGE SCALE GENOMIC DNA]</scope>
    <source>
        <strain evidence="7 8">JC162</strain>
    </source>
</reference>
<dbReference type="EMBL" id="JABBKX010000002">
    <property type="protein sequence ID" value="NMJ41292.1"/>
    <property type="molecule type" value="Genomic_DNA"/>
</dbReference>
<evidence type="ECO:0000256" key="1">
    <source>
        <dbReference type="ARBA" id="ARBA00009437"/>
    </source>
</evidence>
<dbReference type="InterPro" id="IPR036390">
    <property type="entry name" value="WH_DNA-bd_sf"/>
</dbReference>
<keyword evidence="2" id="KW-0805">Transcription regulation</keyword>
<dbReference type="SUPFAM" id="SSF46785">
    <property type="entry name" value="Winged helix' DNA-binding domain"/>
    <property type="match status" value="1"/>
</dbReference>
<dbReference type="InterPro" id="IPR036388">
    <property type="entry name" value="WH-like_DNA-bd_sf"/>
</dbReference>
<dbReference type="RefSeq" id="WP_170053511.1">
    <property type="nucleotide sequence ID" value="NZ_JABBKX010000002.1"/>
</dbReference>
<dbReference type="GO" id="GO:0032993">
    <property type="term" value="C:protein-DNA complex"/>
    <property type="evidence" value="ECO:0007669"/>
    <property type="project" value="TreeGrafter"/>
</dbReference>
<dbReference type="PROSITE" id="PS50931">
    <property type="entry name" value="HTH_LYSR"/>
    <property type="match status" value="1"/>
</dbReference>
<dbReference type="Pfam" id="PF00126">
    <property type="entry name" value="HTH_1"/>
    <property type="match status" value="1"/>
</dbReference>
<evidence type="ECO:0000256" key="5">
    <source>
        <dbReference type="ARBA" id="ARBA00023163"/>
    </source>
</evidence>
<dbReference type="Gene3D" id="1.10.10.10">
    <property type="entry name" value="Winged helix-like DNA-binding domain superfamily/Winged helix DNA-binding domain"/>
    <property type="match status" value="1"/>
</dbReference>
<dbReference type="Gene3D" id="3.40.190.10">
    <property type="entry name" value="Periplasmic binding protein-like II"/>
    <property type="match status" value="2"/>
</dbReference>
<dbReference type="PRINTS" id="PR00039">
    <property type="entry name" value="HTHLYSR"/>
</dbReference>
<name>A0A848EAX7_9PROT</name>
<dbReference type="Pfam" id="PF03466">
    <property type="entry name" value="LysR_substrate"/>
    <property type="match status" value="1"/>
</dbReference>
<keyword evidence="3" id="KW-0238">DNA-binding</keyword>
<evidence type="ECO:0000259" key="6">
    <source>
        <dbReference type="PROSITE" id="PS50931"/>
    </source>
</evidence>
<dbReference type="PANTHER" id="PTHR30346">
    <property type="entry name" value="TRANSCRIPTIONAL DUAL REGULATOR HCAR-RELATED"/>
    <property type="match status" value="1"/>
</dbReference>
<keyword evidence="8" id="KW-1185">Reference proteome</keyword>
<dbReference type="GO" id="GO:0003700">
    <property type="term" value="F:DNA-binding transcription factor activity"/>
    <property type="evidence" value="ECO:0007669"/>
    <property type="project" value="InterPro"/>
</dbReference>
<dbReference type="FunFam" id="1.10.10.10:FF:000001">
    <property type="entry name" value="LysR family transcriptional regulator"/>
    <property type="match status" value="1"/>
</dbReference>
<evidence type="ECO:0000256" key="3">
    <source>
        <dbReference type="ARBA" id="ARBA00023125"/>
    </source>
</evidence>
<dbReference type="GO" id="GO:0003677">
    <property type="term" value="F:DNA binding"/>
    <property type="evidence" value="ECO:0007669"/>
    <property type="project" value="UniProtKB-KW"/>
</dbReference>
<accession>A0A848EAX7</accession>
<dbReference type="SUPFAM" id="SSF53850">
    <property type="entry name" value="Periplasmic binding protein-like II"/>
    <property type="match status" value="1"/>
</dbReference>
<gene>
    <name evidence="7" type="ORF">GWK16_08580</name>
</gene>
<evidence type="ECO:0000313" key="7">
    <source>
        <dbReference type="EMBL" id="NMJ41292.1"/>
    </source>
</evidence>
<organism evidence="7 8">
    <name type="scientific">Neoroseomonas marina</name>
    <dbReference type="NCBI Taxonomy" id="1232220"/>
    <lineage>
        <taxon>Bacteria</taxon>
        <taxon>Pseudomonadati</taxon>
        <taxon>Pseudomonadota</taxon>
        <taxon>Alphaproteobacteria</taxon>
        <taxon>Acetobacterales</taxon>
        <taxon>Acetobacteraceae</taxon>
        <taxon>Neoroseomonas</taxon>
    </lineage>
</organism>
<evidence type="ECO:0000256" key="2">
    <source>
        <dbReference type="ARBA" id="ARBA00023015"/>
    </source>
</evidence>
<protein>
    <submittedName>
        <fullName evidence="7">LysR family transcriptional regulator</fullName>
    </submittedName>
</protein>
<dbReference type="CDD" id="cd08411">
    <property type="entry name" value="PBP2_OxyR"/>
    <property type="match status" value="1"/>
</dbReference>
<dbReference type="PANTHER" id="PTHR30346:SF26">
    <property type="entry name" value="HYDROGEN PEROXIDE-INDUCIBLE GENES ACTIVATOR"/>
    <property type="match status" value="1"/>
</dbReference>
<comment type="caution">
    <text evidence="7">The sequence shown here is derived from an EMBL/GenBank/DDBJ whole genome shotgun (WGS) entry which is preliminary data.</text>
</comment>
<dbReference type="InterPro" id="IPR005119">
    <property type="entry name" value="LysR_subst-bd"/>
</dbReference>
<evidence type="ECO:0000256" key="4">
    <source>
        <dbReference type="ARBA" id="ARBA00023159"/>
    </source>
</evidence>
<dbReference type="Proteomes" id="UP000548582">
    <property type="component" value="Unassembled WGS sequence"/>
</dbReference>
<evidence type="ECO:0000313" key="8">
    <source>
        <dbReference type="Proteomes" id="UP000548582"/>
    </source>
</evidence>
<proteinExistence type="inferred from homology"/>
<dbReference type="InterPro" id="IPR000847">
    <property type="entry name" value="LysR_HTH_N"/>
</dbReference>
<sequence>MNIRDLRYMLAVAEHRHFGRAAEACRVSQPTLSVQLRKLEEALGVMLFERSSKQVVPTPICELLLTHARIAVAETEAMTALAQASADPLRGPLRIGIIPTLGPYLLPLVFAPLREALPQLEIEPWEDITATLLEKLRAHELDAAVLATEPEGTDLLSRPLFTEPFLAALPPEHPLAKQDRIRESDLVPDVLVLADGHCLRDQALSACGLAGPVSGALRASSLATLINMVAAGYGTTLVPGLAAGAAQDSGIALRPLVAPASRTIRIAWRAAFPRRAAVESVARVVTERLARFTAASEREIAALDPAPAARHVPGAR</sequence>